<accession>A0AB38CUB3</accession>
<name>A0AB38CUB3_9MYCO</name>
<evidence type="ECO:0000313" key="2">
    <source>
        <dbReference type="Proteomes" id="UP000185210"/>
    </source>
</evidence>
<protein>
    <submittedName>
        <fullName evidence="1">Uncharacterized protein</fullName>
    </submittedName>
</protein>
<sequence>MVNEDLWAKWWAAQSEDRRARLKSAAEQDRLDADTAQFVLSTSPPIGLSGSKWETEAAFSWSMSPSLREFIRAQP</sequence>
<proteinExistence type="predicted"/>
<gene>
    <name evidence="1" type="ORF">SAMEA2070301_00849</name>
</gene>
<dbReference type="EMBL" id="FSHM01000001">
    <property type="protein sequence ID" value="SIA29970.1"/>
    <property type="molecule type" value="Genomic_DNA"/>
</dbReference>
<comment type="caution">
    <text evidence="1">The sequence shown here is derived from an EMBL/GenBank/DDBJ whole genome shotgun (WGS) entry which is preliminary data.</text>
</comment>
<dbReference type="RefSeq" id="WP_052536541.1">
    <property type="nucleotide sequence ID" value="NZ_CAACXP010000002.1"/>
</dbReference>
<dbReference type="Proteomes" id="UP000185210">
    <property type="component" value="Unassembled WGS sequence"/>
</dbReference>
<evidence type="ECO:0000313" key="1">
    <source>
        <dbReference type="EMBL" id="SIA29970.1"/>
    </source>
</evidence>
<organism evidence="1 2">
    <name type="scientific">Mycobacteroides abscessus subsp. abscessus</name>
    <dbReference type="NCBI Taxonomy" id="1185650"/>
    <lineage>
        <taxon>Bacteria</taxon>
        <taxon>Bacillati</taxon>
        <taxon>Actinomycetota</taxon>
        <taxon>Actinomycetes</taxon>
        <taxon>Mycobacteriales</taxon>
        <taxon>Mycobacteriaceae</taxon>
        <taxon>Mycobacteroides</taxon>
        <taxon>Mycobacteroides abscessus</taxon>
    </lineage>
</organism>
<dbReference type="AlphaFoldDB" id="A0AB38CUB3"/>
<reference evidence="1 2" key="1">
    <citation type="submission" date="2016-11" db="EMBL/GenBank/DDBJ databases">
        <authorList>
            <consortium name="Pathogen Informatics"/>
        </authorList>
    </citation>
    <scope>NUCLEOTIDE SEQUENCE [LARGE SCALE GENOMIC DNA]</scope>
    <source>
        <strain evidence="1 2">104</strain>
    </source>
</reference>